<gene>
    <name evidence="2" type="ORF">RUM44_002615</name>
</gene>
<proteinExistence type="predicted"/>
<organism evidence="2 3">
    <name type="scientific">Polyplax serrata</name>
    <name type="common">Common mouse louse</name>
    <dbReference type="NCBI Taxonomy" id="468196"/>
    <lineage>
        <taxon>Eukaryota</taxon>
        <taxon>Metazoa</taxon>
        <taxon>Ecdysozoa</taxon>
        <taxon>Arthropoda</taxon>
        <taxon>Hexapoda</taxon>
        <taxon>Insecta</taxon>
        <taxon>Pterygota</taxon>
        <taxon>Neoptera</taxon>
        <taxon>Paraneoptera</taxon>
        <taxon>Psocodea</taxon>
        <taxon>Troctomorpha</taxon>
        <taxon>Phthiraptera</taxon>
        <taxon>Anoplura</taxon>
        <taxon>Polyplacidae</taxon>
        <taxon>Polyplax</taxon>
    </lineage>
</organism>
<evidence type="ECO:0000313" key="3">
    <source>
        <dbReference type="Proteomes" id="UP001359485"/>
    </source>
</evidence>
<dbReference type="EMBL" id="JAWJWF010000050">
    <property type="protein sequence ID" value="KAK6618164.1"/>
    <property type="molecule type" value="Genomic_DNA"/>
</dbReference>
<evidence type="ECO:0000256" key="1">
    <source>
        <dbReference type="SAM" id="MobiDB-lite"/>
    </source>
</evidence>
<feature type="compositionally biased region" description="Basic and acidic residues" evidence="1">
    <location>
        <begin position="47"/>
        <end position="98"/>
    </location>
</feature>
<feature type="compositionally biased region" description="Basic residues" evidence="1">
    <location>
        <begin position="99"/>
        <end position="108"/>
    </location>
</feature>
<reference evidence="2 3" key="1">
    <citation type="submission" date="2023-09" db="EMBL/GenBank/DDBJ databases">
        <title>Genomes of two closely related lineages of the louse Polyplax serrata with different host specificities.</title>
        <authorList>
            <person name="Martinu J."/>
            <person name="Tarabai H."/>
            <person name="Stefka J."/>
            <person name="Hypsa V."/>
        </authorList>
    </citation>
    <scope>NUCLEOTIDE SEQUENCE [LARGE SCALE GENOMIC DNA]</scope>
    <source>
        <strain evidence="2">98ZLc_SE</strain>
    </source>
</reference>
<sequence>MNFYETAVISNKQTSPRKTAGSVGGSSNGPVLRGEGDVQGQGVVLSVKDRNHMDVAKGPERRQQTAAEDRREVERKGERQIRQAKCGEEGRGNQERRDGKKRRQLERF</sequence>
<name>A0ABR1AF85_POLSC</name>
<feature type="compositionally biased region" description="Polar residues" evidence="1">
    <location>
        <begin position="8"/>
        <end position="17"/>
    </location>
</feature>
<comment type="caution">
    <text evidence="2">The sequence shown here is derived from an EMBL/GenBank/DDBJ whole genome shotgun (WGS) entry which is preliminary data.</text>
</comment>
<accession>A0ABR1AF85</accession>
<protein>
    <submittedName>
        <fullName evidence="2">Uncharacterized protein</fullName>
    </submittedName>
</protein>
<dbReference type="Proteomes" id="UP001359485">
    <property type="component" value="Unassembled WGS sequence"/>
</dbReference>
<feature type="region of interest" description="Disordered" evidence="1">
    <location>
        <begin position="1"/>
        <end position="108"/>
    </location>
</feature>
<keyword evidence="3" id="KW-1185">Reference proteome</keyword>
<evidence type="ECO:0000313" key="2">
    <source>
        <dbReference type="EMBL" id="KAK6618164.1"/>
    </source>
</evidence>